<feature type="transmembrane region" description="Helical" evidence="7">
    <location>
        <begin position="501"/>
        <end position="521"/>
    </location>
</feature>
<evidence type="ECO:0000256" key="4">
    <source>
        <dbReference type="ARBA" id="ARBA00022989"/>
    </source>
</evidence>
<evidence type="ECO:0000259" key="8">
    <source>
        <dbReference type="PROSITE" id="PS51380"/>
    </source>
</evidence>
<feature type="compositionally biased region" description="Polar residues" evidence="6">
    <location>
        <begin position="15"/>
        <end position="30"/>
    </location>
</feature>
<feature type="region of interest" description="Disordered" evidence="6">
    <location>
        <begin position="1"/>
        <end position="30"/>
    </location>
</feature>
<evidence type="ECO:0000256" key="6">
    <source>
        <dbReference type="SAM" id="MobiDB-lite"/>
    </source>
</evidence>
<feature type="transmembrane region" description="Helical" evidence="7">
    <location>
        <begin position="452"/>
        <end position="474"/>
    </location>
</feature>
<evidence type="ECO:0000256" key="3">
    <source>
        <dbReference type="ARBA" id="ARBA00022692"/>
    </source>
</evidence>
<name>A0ABM0WUP2_CAMSA</name>
<dbReference type="Pfam" id="PF03105">
    <property type="entry name" value="SPX"/>
    <property type="match status" value="1"/>
</dbReference>
<evidence type="ECO:0000256" key="7">
    <source>
        <dbReference type="SAM" id="Phobius"/>
    </source>
</evidence>
<protein>
    <submittedName>
        <fullName evidence="11">Phosphate transporter PHO1 homolog 3</fullName>
    </submittedName>
</protein>
<evidence type="ECO:0000259" key="9">
    <source>
        <dbReference type="PROSITE" id="PS51382"/>
    </source>
</evidence>
<organism evidence="10 11">
    <name type="scientific">Camelina sativa</name>
    <name type="common">False flax</name>
    <name type="synonym">Myagrum sativum</name>
    <dbReference type="NCBI Taxonomy" id="90675"/>
    <lineage>
        <taxon>Eukaryota</taxon>
        <taxon>Viridiplantae</taxon>
        <taxon>Streptophyta</taxon>
        <taxon>Embryophyta</taxon>
        <taxon>Tracheophyta</taxon>
        <taxon>Spermatophyta</taxon>
        <taxon>Magnoliopsida</taxon>
        <taxon>eudicotyledons</taxon>
        <taxon>Gunneridae</taxon>
        <taxon>Pentapetalae</taxon>
        <taxon>rosids</taxon>
        <taxon>malvids</taxon>
        <taxon>Brassicales</taxon>
        <taxon>Brassicaceae</taxon>
        <taxon>Camelineae</taxon>
        <taxon>Camelina</taxon>
    </lineage>
</organism>
<dbReference type="PANTHER" id="PTHR10783">
    <property type="entry name" value="XENOTROPIC AND POLYTROPIC RETROVIRUS RECEPTOR 1-RELATED"/>
    <property type="match status" value="1"/>
</dbReference>
<proteinExistence type="inferred from homology"/>
<keyword evidence="10" id="KW-1185">Reference proteome</keyword>
<feature type="transmembrane region" description="Helical" evidence="7">
    <location>
        <begin position="393"/>
        <end position="409"/>
    </location>
</feature>
<accession>A0ABM0WUP2</accession>
<evidence type="ECO:0000313" key="10">
    <source>
        <dbReference type="Proteomes" id="UP000694864"/>
    </source>
</evidence>
<feature type="transmembrane region" description="Helical" evidence="7">
    <location>
        <begin position="331"/>
        <end position="350"/>
    </location>
</feature>
<comment type="similarity">
    <text evidence="2">Belongs to the SYG1 (TC 2.A.94) family.</text>
</comment>
<evidence type="ECO:0000256" key="2">
    <source>
        <dbReference type="ARBA" id="ARBA00009665"/>
    </source>
</evidence>
<dbReference type="PROSITE" id="PS51380">
    <property type="entry name" value="EXS"/>
    <property type="match status" value="1"/>
</dbReference>
<reference evidence="11" key="2">
    <citation type="submission" date="2025-08" db="UniProtKB">
        <authorList>
            <consortium name="RefSeq"/>
        </authorList>
    </citation>
    <scope>IDENTIFICATION</scope>
    <source>
        <tissue evidence="11">Leaf</tissue>
    </source>
</reference>
<comment type="subcellular location">
    <subcellularLocation>
        <location evidence="1">Membrane</location>
        <topology evidence="1">Multi-pass membrane protein</topology>
    </subcellularLocation>
</comment>
<feature type="domain" description="EXS" evidence="8">
    <location>
        <begin position="389"/>
        <end position="584"/>
    </location>
</feature>
<dbReference type="Pfam" id="PF03124">
    <property type="entry name" value="EXS"/>
    <property type="match status" value="1"/>
</dbReference>
<dbReference type="GeneID" id="104755699"/>
<dbReference type="RefSeq" id="XP_010476437.1">
    <property type="nucleotide sequence ID" value="XM_010478135.2"/>
</dbReference>
<feature type="transmembrane region" description="Helical" evidence="7">
    <location>
        <begin position="265"/>
        <end position="285"/>
    </location>
</feature>
<feature type="transmembrane region" description="Helical" evidence="7">
    <location>
        <begin position="224"/>
        <end position="245"/>
    </location>
</feature>
<dbReference type="PANTHER" id="PTHR10783:SF4">
    <property type="entry name" value="PHOSPHATE TRANSPORTER PHO1 HOMOLOG 3"/>
    <property type="match status" value="1"/>
</dbReference>
<dbReference type="InterPro" id="IPR004342">
    <property type="entry name" value="EXS_C"/>
</dbReference>
<keyword evidence="4 7" id="KW-1133">Transmembrane helix</keyword>
<evidence type="ECO:0000256" key="5">
    <source>
        <dbReference type="ARBA" id="ARBA00023136"/>
    </source>
</evidence>
<feature type="transmembrane region" description="Helical" evidence="7">
    <location>
        <begin position="183"/>
        <end position="203"/>
    </location>
</feature>
<dbReference type="PROSITE" id="PS51382">
    <property type="entry name" value="SPX"/>
    <property type="match status" value="1"/>
</dbReference>
<feature type="domain" description="SPX" evidence="9">
    <location>
        <begin position="1"/>
        <end position="130"/>
    </location>
</feature>
<evidence type="ECO:0000313" key="11">
    <source>
        <dbReference type="RefSeq" id="XP_010476437.1"/>
    </source>
</evidence>
<feature type="transmembrane region" description="Helical" evidence="7">
    <location>
        <begin position="305"/>
        <end position="325"/>
    </location>
</feature>
<keyword evidence="5 7" id="KW-0472">Membrane</keyword>
<evidence type="ECO:0000256" key="1">
    <source>
        <dbReference type="ARBA" id="ARBA00004141"/>
    </source>
</evidence>
<dbReference type="InterPro" id="IPR004331">
    <property type="entry name" value="SPX_dom"/>
</dbReference>
<feature type="compositionally biased region" description="Acidic residues" evidence="6">
    <location>
        <begin position="1"/>
        <end position="14"/>
    </location>
</feature>
<keyword evidence="3 7" id="KW-0812">Transmembrane</keyword>
<reference evidence="10" key="1">
    <citation type="journal article" date="2014" name="Nat. Commun.">
        <title>The emerging biofuel crop Camelina sativa retains a highly undifferentiated hexaploid genome structure.</title>
        <authorList>
            <person name="Kagale S."/>
            <person name="Koh C."/>
            <person name="Nixon J."/>
            <person name="Bollina V."/>
            <person name="Clarke W.E."/>
            <person name="Tuteja R."/>
            <person name="Spillane C."/>
            <person name="Robinson S.J."/>
            <person name="Links M.G."/>
            <person name="Clarke C."/>
            <person name="Higgins E.E."/>
            <person name="Huebert T."/>
            <person name="Sharpe A.G."/>
            <person name="Parkin I.A."/>
        </authorList>
    </citation>
    <scope>NUCLEOTIDE SEQUENCE [LARGE SCALE GENOMIC DNA]</scope>
    <source>
        <strain evidence="10">cv. DH55</strain>
    </source>
</reference>
<gene>
    <name evidence="11" type="primary">LOC104755699</name>
</gene>
<sequence>MEVDEDEEEEEENETSVVSSGAVNDVTTSRMRAARPAPLEVLDRVKINNTKETPRSTIKGVLKVPNHTELKFSRENLMKVEESLKRAFIEFYHKLRLLKSYSFLNVLAFSKILKKYDKITSRGATRTYMKVVDSSTLGSSDEVMRLMERVEATFIKHFANANRAKAMNILRPTAKRERHRTTFSTGFTAGCVFSLIVALVAIIRTRNLLEKEGQKEYMNTMFPLYSLFGFIVLHIIMYAGNIYYWRRYRVNYSFIFGFKQGTELGYRQVLLVGFSIGVFALLCVLANLDMEADPKTKDYKAKTELLPLILLVAMFMILILPFNYFYRSSRYFFLTCLFHCLAAPLYKVTLPDFFLGDQLTSQVQALRSIEFYICYYGWGDFAKRKSTCKESDVYNTFFFIVAVIPYVSRLLQCLRRLVEEKNPEQGYNGLKYFLTIVAVCLRTAYSIQKGQVAWRVLAAVSSFIAAIFCTWWDFVHDWGLLNRKSKNRWLRDKLLVPQKKVYFIAMVLNVLLRFAWIQTVLDFHFSFMHRQTMVSIVASLEIIRRGIWNFFRLENEHLNNVGKYRAFKSVPLPFNYDEDDDKDD</sequence>
<dbReference type="Proteomes" id="UP000694864">
    <property type="component" value="Chromosome 17"/>
</dbReference>